<evidence type="ECO:0000256" key="6">
    <source>
        <dbReference type="SAM" id="MobiDB-lite"/>
    </source>
</evidence>
<organism evidence="9 10">
    <name type="scientific">Planomonospora sphaerica</name>
    <dbReference type="NCBI Taxonomy" id="161355"/>
    <lineage>
        <taxon>Bacteria</taxon>
        <taxon>Bacillati</taxon>
        <taxon>Actinomycetota</taxon>
        <taxon>Actinomycetes</taxon>
        <taxon>Streptosporangiales</taxon>
        <taxon>Streptosporangiaceae</taxon>
        <taxon>Planomonospora</taxon>
    </lineage>
</organism>
<evidence type="ECO:0000256" key="1">
    <source>
        <dbReference type="ARBA" id="ARBA00023015"/>
    </source>
</evidence>
<keyword evidence="1 5" id="KW-0805">Transcription regulation</keyword>
<dbReference type="PROSITE" id="PS00715">
    <property type="entry name" value="SIGMA70_1"/>
    <property type="match status" value="1"/>
</dbReference>
<dbReference type="PROSITE" id="PS00716">
    <property type="entry name" value="SIGMA70_2"/>
    <property type="match status" value="1"/>
</dbReference>
<keyword evidence="10" id="KW-1185">Reference proteome</keyword>
<name>A0A161MCA2_9ACTN</name>
<dbReference type="InterPro" id="IPR013325">
    <property type="entry name" value="RNA_pol_sigma_r2"/>
</dbReference>
<evidence type="ECO:0000313" key="10">
    <source>
        <dbReference type="Proteomes" id="UP000077701"/>
    </source>
</evidence>
<dbReference type="GO" id="GO:0006352">
    <property type="term" value="P:DNA-templated transcription initiation"/>
    <property type="evidence" value="ECO:0007669"/>
    <property type="project" value="InterPro"/>
</dbReference>
<dbReference type="GO" id="GO:0016987">
    <property type="term" value="F:sigma factor activity"/>
    <property type="evidence" value="ECO:0007669"/>
    <property type="project" value="UniProtKB-KW"/>
</dbReference>
<dbReference type="PRINTS" id="PR00046">
    <property type="entry name" value="SIGMA70FCT"/>
</dbReference>
<gene>
    <name evidence="9" type="ORF">PS9374_04448</name>
</gene>
<dbReference type="InterPro" id="IPR007624">
    <property type="entry name" value="RNA_pol_sigma70_r3"/>
</dbReference>
<dbReference type="InterPro" id="IPR007627">
    <property type="entry name" value="RNA_pol_sigma70_r2"/>
</dbReference>
<dbReference type="PANTHER" id="PTHR30603:SF59">
    <property type="entry name" value="RNA POLYMERASE PRINCIPAL SIGMA FACTOR HRDA"/>
    <property type="match status" value="1"/>
</dbReference>
<dbReference type="InterPro" id="IPR000943">
    <property type="entry name" value="RNA_pol_sigma70"/>
</dbReference>
<evidence type="ECO:0000256" key="4">
    <source>
        <dbReference type="ARBA" id="ARBA00023163"/>
    </source>
</evidence>
<dbReference type="InterPro" id="IPR050239">
    <property type="entry name" value="Sigma-70_RNA_pol_init_factors"/>
</dbReference>
<accession>A0A161MCA2</accession>
<evidence type="ECO:0000259" key="7">
    <source>
        <dbReference type="PROSITE" id="PS00715"/>
    </source>
</evidence>
<dbReference type="InterPro" id="IPR036388">
    <property type="entry name" value="WH-like_DNA-bd_sf"/>
</dbReference>
<dbReference type="GO" id="GO:0003677">
    <property type="term" value="F:DNA binding"/>
    <property type="evidence" value="ECO:0007669"/>
    <property type="project" value="UniProtKB-KW"/>
</dbReference>
<comment type="similarity">
    <text evidence="5">Belongs to the sigma-70 factor family.</text>
</comment>
<dbReference type="Pfam" id="PF04542">
    <property type="entry name" value="Sigma70_r2"/>
    <property type="match status" value="1"/>
</dbReference>
<dbReference type="SUPFAM" id="SSF88659">
    <property type="entry name" value="Sigma3 and sigma4 domains of RNA polymerase sigma factors"/>
    <property type="match status" value="2"/>
</dbReference>
<dbReference type="STRING" id="161355.PS9374_04448"/>
<feature type="region of interest" description="Disordered" evidence="6">
    <location>
        <begin position="1"/>
        <end position="24"/>
    </location>
</feature>
<evidence type="ECO:0000256" key="3">
    <source>
        <dbReference type="ARBA" id="ARBA00023125"/>
    </source>
</evidence>
<keyword evidence="4 5" id="KW-0804">Transcription</keyword>
<dbReference type="InterPro" id="IPR014284">
    <property type="entry name" value="RNA_pol_sigma-70_dom"/>
</dbReference>
<dbReference type="Pfam" id="PF00140">
    <property type="entry name" value="Sigma70_r1_2"/>
    <property type="match status" value="1"/>
</dbReference>
<dbReference type="AlphaFoldDB" id="A0A161MCA2"/>
<sequence length="329" mass="36514">MTVIDARPQAVRTRPQPAPELSGVTADPVRDYLRQIGRVPLLSAADEVDLARRIEAGLLAADRLATASEDLAGEERAQLEQLAADGRQATDRMLESNLRLVVSIAKRYIGRGLDLPDLIQEGNLGLIRAVYKFDYTKGYKFSTYATWWIRQAIQRALADQSRTIRLPVHVFETVGKLHRLQGRLRDELNRDPTPAELASAAGLSLTRVTELQRHQREPISLHTPLDNEGELGELIEDSDAANGQENATETVFRHQLRRALQEVLLATVSARDAHAMALRFGLIDGEPKTYQEIAPICGVSAGRLQQIERKTLAAIRTAPQTPALRAYLL</sequence>
<dbReference type="NCBIfam" id="TIGR02937">
    <property type="entry name" value="sigma70-ECF"/>
    <property type="match status" value="1"/>
</dbReference>
<keyword evidence="2 5" id="KW-0731">Sigma factor</keyword>
<evidence type="ECO:0000256" key="2">
    <source>
        <dbReference type="ARBA" id="ARBA00023082"/>
    </source>
</evidence>
<protein>
    <recommendedName>
        <fullName evidence="5">RNA polymerase sigma factor</fullName>
    </recommendedName>
</protein>
<evidence type="ECO:0000259" key="8">
    <source>
        <dbReference type="PROSITE" id="PS00716"/>
    </source>
</evidence>
<dbReference type="EMBL" id="BDCX01000011">
    <property type="protein sequence ID" value="GAT68783.1"/>
    <property type="molecule type" value="Genomic_DNA"/>
</dbReference>
<dbReference type="InterPro" id="IPR009042">
    <property type="entry name" value="RNA_pol_sigma70_r1_2"/>
</dbReference>
<dbReference type="Pfam" id="PF04539">
    <property type="entry name" value="Sigma70_r3"/>
    <property type="match status" value="1"/>
</dbReference>
<dbReference type="InterPro" id="IPR013324">
    <property type="entry name" value="RNA_pol_sigma_r3/r4-like"/>
</dbReference>
<comment type="caution">
    <text evidence="9">The sequence shown here is derived from an EMBL/GenBank/DDBJ whole genome shotgun (WGS) entry which is preliminary data.</text>
</comment>
<dbReference type="Pfam" id="PF04545">
    <property type="entry name" value="Sigma70_r4"/>
    <property type="match status" value="1"/>
</dbReference>
<dbReference type="Gene3D" id="1.10.601.10">
    <property type="entry name" value="RNA Polymerase Primary Sigma Factor"/>
    <property type="match status" value="2"/>
</dbReference>
<dbReference type="FunFam" id="1.10.601.10:FF:000001">
    <property type="entry name" value="RNA polymerase sigma factor SigA"/>
    <property type="match status" value="1"/>
</dbReference>
<keyword evidence="3 5" id="KW-0238">DNA-binding</keyword>
<dbReference type="OrthoDB" id="9804285at2"/>
<dbReference type="SUPFAM" id="SSF88946">
    <property type="entry name" value="Sigma2 domain of RNA polymerase sigma factors"/>
    <property type="match status" value="1"/>
</dbReference>
<dbReference type="Gene3D" id="1.10.10.10">
    <property type="entry name" value="Winged helix-like DNA-binding domain superfamily/Winged helix DNA-binding domain"/>
    <property type="match status" value="2"/>
</dbReference>
<dbReference type="RefSeq" id="WP_068899632.1">
    <property type="nucleotide sequence ID" value="NZ_BDCX01000011.1"/>
</dbReference>
<evidence type="ECO:0000313" key="9">
    <source>
        <dbReference type="EMBL" id="GAT68783.1"/>
    </source>
</evidence>
<proteinExistence type="inferred from homology"/>
<reference evidence="10" key="2">
    <citation type="submission" date="2016-04" db="EMBL/GenBank/DDBJ databases">
        <title>Planomonospora sphaerica JCM9374 whole genome shotgun sequence.</title>
        <authorList>
            <person name="Suzuki T."/>
            <person name="Dohra H."/>
            <person name="Kodani S."/>
        </authorList>
    </citation>
    <scope>NUCLEOTIDE SEQUENCE [LARGE SCALE GENOMIC DNA]</scope>
    <source>
        <strain evidence="10">JCM 9374</strain>
    </source>
</reference>
<feature type="domain" description="RNA polymerase sigma-70" evidence="7">
    <location>
        <begin position="117"/>
        <end position="130"/>
    </location>
</feature>
<dbReference type="PANTHER" id="PTHR30603">
    <property type="entry name" value="RNA POLYMERASE SIGMA FACTOR RPO"/>
    <property type="match status" value="1"/>
</dbReference>
<dbReference type="InterPro" id="IPR007630">
    <property type="entry name" value="RNA_pol_sigma70_r4"/>
</dbReference>
<feature type="domain" description="RNA polymerase sigma-70" evidence="8">
    <location>
        <begin position="289"/>
        <end position="315"/>
    </location>
</feature>
<comment type="function">
    <text evidence="5">Sigma factors are initiation factors that promote the attachment of RNA polymerase to specific initiation sites and are then released.</text>
</comment>
<reference evidence="9 10" key="1">
    <citation type="journal article" date="2016" name="Genome Announc.">
        <title>Draft Genome Sequence of Planomonospora sphaerica JCM9374, a Rare Actinomycete.</title>
        <authorList>
            <person name="Dohra H."/>
            <person name="Suzuki T."/>
            <person name="Inoue Y."/>
            <person name="Kodani S."/>
        </authorList>
    </citation>
    <scope>NUCLEOTIDE SEQUENCE [LARGE SCALE GENOMIC DNA]</scope>
    <source>
        <strain evidence="9 10">JCM 9374</strain>
    </source>
</reference>
<evidence type="ECO:0000256" key="5">
    <source>
        <dbReference type="RuleBase" id="RU362124"/>
    </source>
</evidence>
<dbReference type="Proteomes" id="UP000077701">
    <property type="component" value="Unassembled WGS sequence"/>
</dbReference>